<evidence type="ECO:0000256" key="2">
    <source>
        <dbReference type="ARBA" id="ARBA00005616"/>
    </source>
</evidence>
<gene>
    <name evidence="6" type="ORF">SteCoe_15275</name>
</gene>
<dbReference type="PANTHER" id="PTHR19861">
    <property type="entry name" value="WD40 REPEAT PROTEIN SWD2"/>
    <property type="match status" value="1"/>
</dbReference>
<reference evidence="6 7" key="1">
    <citation type="submission" date="2016-11" db="EMBL/GenBank/DDBJ databases">
        <title>The macronuclear genome of Stentor coeruleus: a giant cell with tiny introns.</title>
        <authorList>
            <person name="Slabodnick M."/>
            <person name="Ruby J.G."/>
            <person name="Reiff S.B."/>
            <person name="Swart E.C."/>
            <person name="Gosai S."/>
            <person name="Prabakaran S."/>
            <person name="Witkowska E."/>
            <person name="Larue G.E."/>
            <person name="Fisher S."/>
            <person name="Freeman R.M."/>
            <person name="Gunawardena J."/>
            <person name="Chu W."/>
            <person name="Stover N.A."/>
            <person name="Gregory B.D."/>
            <person name="Nowacki M."/>
            <person name="Derisi J."/>
            <person name="Roy S.W."/>
            <person name="Marshall W.F."/>
            <person name="Sood P."/>
        </authorList>
    </citation>
    <scope>NUCLEOTIDE SEQUENCE [LARGE SCALE GENOMIC DNA]</scope>
    <source>
        <strain evidence="6">WM001</strain>
    </source>
</reference>
<protein>
    <recommendedName>
        <fullName evidence="8">Anaphase-promoting complex subunit 4 WD40 domain-containing protein</fullName>
    </recommendedName>
</protein>
<keyword evidence="4" id="KW-0677">Repeat</keyword>
<dbReference type="GO" id="GO:0003682">
    <property type="term" value="F:chromatin binding"/>
    <property type="evidence" value="ECO:0007669"/>
    <property type="project" value="TreeGrafter"/>
</dbReference>
<dbReference type="AlphaFoldDB" id="A0A1R2C3Y1"/>
<name>A0A1R2C3Y1_9CILI</name>
<comment type="similarity">
    <text evidence="2">Belongs to the WD repeat SWD2 family.</text>
</comment>
<dbReference type="InterPro" id="IPR001680">
    <property type="entry name" value="WD40_rpt"/>
</dbReference>
<dbReference type="PANTHER" id="PTHR19861:SF0">
    <property type="entry name" value="WD REPEAT-CONTAINING PROTEIN 82"/>
    <property type="match status" value="1"/>
</dbReference>
<evidence type="ECO:0000256" key="4">
    <source>
        <dbReference type="ARBA" id="ARBA00022737"/>
    </source>
</evidence>
<dbReference type="EMBL" id="MPUH01000293">
    <property type="protein sequence ID" value="OMJ83733.1"/>
    <property type="molecule type" value="Genomic_DNA"/>
</dbReference>
<comment type="caution">
    <text evidence="6">The sequence shown here is derived from an EMBL/GenBank/DDBJ whole genome shotgun (WGS) entry which is preliminary data.</text>
</comment>
<organism evidence="6 7">
    <name type="scientific">Stentor coeruleus</name>
    <dbReference type="NCBI Taxonomy" id="5963"/>
    <lineage>
        <taxon>Eukaryota</taxon>
        <taxon>Sar</taxon>
        <taxon>Alveolata</taxon>
        <taxon>Ciliophora</taxon>
        <taxon>Postciliodesmatophora</taxon>
        <taxon>Heterotrichea</taxon>
        <taxon>Heterotrichida</taxon>
        <taxon>Stentoridae</taxon>
        <taxon>Stentor</taxon>
    </lineage>
</organism>
<dbReference type="InterPro" id="IPR015943">
    <property type="entry name" value="WD40/YVTN_repeat-like_dom_sf"/>
</dbReference>
<dbReference type="GO" id="GO:0016070">
    <property type="term" value="P:RNA metabolic process"/>
    <property type="evidence" value="ECO:0007669"/>
    <property type="project" value="UniProtKB-ARBA"/>
</dbReference>
<dbReference type="SUPFAM" id="SSF50978">
    <property type="entry name" value="WD40 repeat-like"/>
    <property type="match status" value="1"/>
</dbReference>
<dbReference type="Proteomes" id="UP000187209">
    <property type="component" value="Unassembled WGS sequence"/>
</dbReference>
<dbReference type="InterPro" id="IPR036322">
    <property type="entry name" value="WD40_repeat_dom_sf"/>
</dbReference>
<dbReference type="GO" id="GO:0048188">
    <property type="term" value="C:Set1C/COMPASS complex"/>
    <property type="evidence" value="ECO:0007669"/>
    <property type="project" value="TreeGrafter"/>
</dbReference>
<keyword evidence="5" id="KW-0539">Nucleus</keyword>
<proteinExistence type="inferred from homology"/>
<evidence type="ECO:0000313" key="6">
    <source>
        <dbReference type="EMBL" id="OMJ83733.1"/>
    </source>
</evidence>
<evidence type="ECO:0000256" key="3">
    <source>
        <dbReference type="ARBA" id="ARBA00022574"/>
    </source>
</evidence>
<evidence type="ECO:0000313" key="7">
    <source>
        <dbReference type="Proteomes" id="UP000187209"/>
    </source>
</evidence>
<keyword evidence="3" id="KW-0853">WD repeat</keyword>
<dbReference type="InterPro" id="IPR037867">
    <property type="entry name" value="Swd2/WDR82"/>
</dbReference>
<dbReference type="OrthoDB" id="27537at2759"/>
<evidence type="ECO:0008006" key="8">
    <source>
        <dbReference type="Google" id="ProtNLM"/>
    </source>
</evidence>
<comment type="subcellular location">
    <subcellularLocation>
        <location evidence="1">Nucleus</location>
    </subcellularLocation>
</comment>
<evidence type="ECO:0000256" key="1">
    <source>
        <dbReference type="ARBA" id="ARBA00004123"/>
    </source>
</evidence>
<dbReference type="SMART" id="SM00320">
    <property type="entry name" value="WD40"/>
    <property type="match status" value="4"/>
</dbReference>
<evidence type="ECO:0000256" key="5">
    <source>
        <dbReference type="ARBA" id="ARBA00023242"/>
    </source>
</evidence>
<dbReference type="Pfam" id="PF00400">
    <property type="entry name" value="WD40"/>
    <property type="match status" value="2"/>
</dbReference>
<keyword evidence="7" id="KW-1185">Reference proteome</keyword>
<accession>A0A1R2C3Y1</accession>
<dbReference type="Gene3D" id="2.130.10.10">
    <property type="entry name" value="YVTN repeat-like/Quinoprotein amine dehydrogenase"/>
    <property type="match status" value="1"/>
</dbReference>
<sequence>MDAVELTPTILQSIEVAKVFKDTSDITSLSFSPDGQFLLSSSNTINLYNVLKGTHEKSIPSDSYMIHFSNNPYSFLSASSQSIDYWSLQTTRIIHTFPVNSLSSLDISPRDDIFISADTKQISIHDLNYRRTIGRLELNESIGSIICKYDPYGLIFVAAYSIISQGRYKNVVQVFDTRQFSKGSFALWYFEGSEIISIDFSNDGQYILVNTKTNIVYILDSLDGKIKNVFKEFLGNGICPSVFSPDSRYMFTSCDKTYNVVVANVENCQKVHELKGNVKSIKTIAWSPEYCVLATGNDHLLLWVPDYIRLR</sequence>